<feature type="region of interest" description="Disordered" evidence="1">
    <location>
        <begin position="152"/>
        <end position="186"/>
    </location>
</feature>
<reference evidence="2 3" key="1">
    <citation type="journal article" date="2014" name="PLoS Genet.">
        <title>Phylogenetically driven sequencing of extremely halophilic archaea reveals strategies for static and dynamic osmo-response.</title>
        <authorList>
            <person name="Becker E.A."/>
            <person name="Seitzer P.M."/>
            <person name="Tritt A."/>
            <person name="Larsen D."/>
            <person name="Krusor M."/>
            <person name="Yao A.I."/>
            <person name="Wu D."/>
            <person name="Madern D."/>
            <person name="Eisen J.A."/>
            <person name="Darling A.E."/>
            <person name="Facciotti M.T."/>
        </authorList>
    </citation>
    <scope>NUCLEOTIDE SEQUENCE [LARGE SCALE GENOMIC DNA]</scope>
    <source>
        <strain evidence="2 3">JCM 14663</strain>
    </source>
</reference>
<dbReference type="EMBL" id="AOIJ01000003">
    <property type="protein sequence ID" value="ELY85429.1"/>
    <property type="molecule type" value="Genomic_DNA"/>
</dbReference>
<feature type="compositionally biased region" description="Basic and acidic residues" evidence="1">
    <location>
        <begin position="153"/>
        <end position="186"/>
    </location>
</feature>
<evidence type="ECO:0000256" key="1">
    <source>
        <dbReference type="SAM" id="MobiDB-lite"/>
    </source>
</evidence>
<evidence type="ECO:0000313" key="2">
    <source>
        <dbReference type="EMBL" id="ELY85429.1"/>
    </source>
</evidence>
<organism evidence="2 3">
    <name type="scientific">Natrinema gari JCM 14663</name>
    <dbReference type="NCBI Taxonomy" id="1230459"/>
    <lineage>
        <taxon>Archaea</taxon>
        <taxon>Methanobacteriati</taxon>
        <taxon>Methanobacteriota</taxon>
        <taxon>Stenosarchaea group</taxon>
        <taxon>Halobacteria</taxon>
        <taxon>Halobacteriales</taxon>
        <taxon>Natrialbaceae</taxon>
        <taxon>Natrinema</taxon>
    </lineage>
</organism>
<dbReference type="AlphaFoldDB" id="L9ZGG6"/>
<keyword evidence="3" id="KW-1185">Reference proteome</keyword>
<feature type="compositionally biased region" description="Polar residues" evidence="1">
    <location>
        <begin position="73"/>
        <end position="95"/>
    </location>
</feature>
<feature type="compositionally biased region" description="Polar residues" evidence="1">
    <location>
        <begin position="104"/>
        <end position="125"/>
    </location>
</feature>
<dbReference type="Proteomes" id="UP000011592">
    <property type="component" value="Unassembled WGS sequence"/>
</dbReference>
<comment type="caution">
    <text evidence="2">The sequence shown here is derived from an EMBL/GenBank/DDBJ whole genome shotgun (WGS) entry which is preliminary data.</text>
</comment>
<feature type="compositionally biased region" description="Low complexity" evidence="1">
    <location>
        <begin position="52"/>
        <end position="63"/>
    </location>
</feature>
<sequence length="186" mass="20155">MYPDGENPWKGQSMLERTRGAYQIFPGVSENDNPLRGNGDPPAASDPDTWKTTPTTGPSDPGTIDLDNFDIEGTNSGSVDLSQQSADRSTGSQSLGRKDLEELANQNVDITVQQSADRSTGSQSLGRKDLEELANQNVDITVKPNINVSADGVSKKDVEREVKDATSKVESEVSRRLDKLERAFEG</sequence>
<protein>
    <submittedName>
        <fullName evidence="2">Uncharacterized protein</fullName>
    </submittedName>
</protein>
<evidence type="ECO:0000313" key="3">
    <source>
        <dbReference type="Proteomes" id="UP000011592"/>
    </source>
</evidence>
<accession>L9ZGG6</accession>
<gene>
    <name evidence="2" type="ORF">C486_00015</name>
</gene>
<name>L9ZGG6_9EURY</name>
<proteinExistence type="predicted"/>
<feature type="region of interest" description="Disordered" evidence="1">
    <location>
        <begin position="24"/>
        <end position="130"/>
    </location>
</feature>